<sequence>MSQSKEEALQRLVDKSEIHDVMCRYARSVDRGDWALLRSTYHPDAYDDHVGYKGTLEGLIEWLDQRFAGVDNSVHFLGNCLVEFATSDLALVETYFTSRRLRHPVGEECNGLAADDMLCRQTWGRYIDRFERRNGEWRVAKRKVVLDAGFTSVAKGGAKGNAAAPGLRNLSDALYSAHREIFGTVPRSNAVS</sequence>
<proteinExistence type="predicted"/>
<dbReference type="InterPro" id="IPR037401">
    <property type="entry name" value="SnoaL-like"/>
</dbReference>
<evidence type="ECO:0000313" key="3">
    <source>
        <dbReference type="Proteomes" id="UP000063236"/>
    </source>
</evidence>
<organism evidence="2 3">
    <name type="scientific">Burkholderia diffusa</name>
    <dbReference type="NCBI Taxonomy" id="488732"/>
    <lineage>
        <taxon>Bacteria</taxon>
        <taxon>Pseudomonadati</taxon>
        <taxon>Pseudomonadota</taxon>
        <taxon>Betaproteobacteria</taxon>
        <taxon>Burkholderiales</taxon>
        <taxon>Burkholderiaceae</taxon>
        <taxon>Burkholderia</taxon>
        <taxon>Burkholderia cepacia complex</taxon>
    </lineage>
</organism>
<dbReference type="RefSeq" id="WP_060188559.1">
    <property type="nucleotide sequence ID" value="NZ_LPJS01000026.1"/>
</dbReference>
<accession>A0AAW3P9R1</accession>
<dbReference type="InterPro" id="IPR032710">
    <property type="entry name" value="NTF2-like_dom_sf"/>
</dbReference>
<comment type="caution">
    <text evidence="2">The sequence shown here is derived from an EMBL/GenBank/DDBJ whole genome shotgun (WGS) entry which is preliminary data.</text>
</comment>
<reference evidence="2 3" key="1">
    <citation type="submission" date="2015-11" db="EMBL/GenBank/DDBJ databases">
        <title>Expanding the genomic diversity of Burkholderia species for the development of highly accurate diagnostics.</title>
        <authorList>
            <person name="Sahl J."/>
            <person name="Keim P."/>
            <person name="Wagner D."/>
        </authorList>
    </citation>
    <scope>NUCLEOTIDE SEQUENCE [LARGE SCALE GENOMIC DNA]</scope>
    <source>
        <strain evidence="2 3">MSMB378WGS</strain>
    </source>
</reference>
<evidence type="ECO:0000313" key="2">
    <source>
        <dbReference type="EMBL" id="KWF46785.1"/>
    </source>
</evidence>
<dbReference type="Pfam" id="PF13577">
    <property type="entry name" value="SnoaL_4"/>
    <property type="match status" value="1"/>
</dbReference>
<dbReference type="EMBL" id="LPJV01000059">
    <property type="protein sequence ID" value="KWF46785.1"/>
    <property type="molecule type" value="Genomic_DNA"/>
</dbReference>
<protein>
    <recommendedName>
        <fullName evidence="1">SnoaL-like domain-containing protein</fullName>
    </recommendedName>
</protein>
<dbReference type="Gene3D" id="3.10.450.50">
    <property type="match status" value="1"/>
</dbReference>
<dbReference type="SUPFAM" id="SSF54427">
    <property type="entry name" value="NTF2-like"/>
    <property type="match status" value="1"/>
</dbReference>
<dbReference type="AlphaFoldDB" id="A0AAW3P9R1"/>
<gene>
    <name evidence="2" type="ORF">WL88_26125</name>
</gene>
<feature type="domain" description="SnoaL-like" evidence="1">
    <location>
        <begin position="10"/>
        <end position="143"/>
    </location>
</feature>
<name>A0AAW3P9R1_9BURK</name>
<dbReference type="Proteomes" id="UP000063236">
    <property type="component" value="Unassembled WGS sequence"/>
</dbReference>
<evidence type="ECO:0000259" key="1">
    <source>
        <dbReference type="Pfam" id="PF13577"/>
    </source>
</evidence>
<dbReference type="CDD" id="cd00531">
    <property type="entry name" value="NTF2_like"/>
    <property type="match status" value="1"/>
</dbReference>